<dbReference type="InterPro" id="IPR036188">
    <property type="entry name" value="FAD/NAD-bd_sf"/>
</dbReference>
<dbReference type="PANTHER" id="PTHR13847">
    <property type="entry name" value="SARCOSINE DEHYDROGENASE-RELATED"/>
    <property type="match status" value="1"/>
</dbReference>
<keyword evidence="7" id="KW-1185">Reference proteome</keyword>
<gene>
    <name evidence="6" type="ORF">ABID28_000062</name>
</gene>
<evidence type="ECO:0000313" key="7">
    <source>
        <dbReference type="Proteomes" id="UP001549037"/>
    </source>
</evidence>
<dbReference type="Pfam" id="PF01266">
    <property type="entry name" value="DAO"/>
    <property type="match status" value="1"/>
</dbReference>
<comment type="caution">
    <text evidence="6">The sequence shown here is derived from an EMBL/GenBank/DDBJ whole genome shotgun (WGS) entry which is preliminary data.</text>
</comment>
<evidence type="ECO:0000256" key="3">
    <source>
        <dbReference type="ARBA" id="ARBA00022630"/>
    </source>
</evidence>
<dbReference type="Proteomes" id="UP001549037">
    <property type="component" value="Unassembled WGS sequence"/>
</dbReference>
<accession>A0ABV2JEY4</accession>
<protein>
    <submittedName>
        <fullName evidence="6">Glycine/D-amino acid oxidase-like deaminating enzyme</fullName>
    </submittedName>
</protein>
<reference evidence="6 7" key="1">
    <citation type="submission" date="2024-06" db="EMBL/GenBank/DDBJ databases">
        <title>Genomic Encyclopedia of Type Strains, Phase IV (KMG-IV): sequencing the most valuable type-strain genomes for metagenomic binning, comparative biology and taxonomic classification.</title>
        <authorList>
            <person name="Goeker M."/>
        </authorList>
    </citation>
    <scope>NUCLEOTIDE SEQUENCE [LARGE SCALE GENOMIC DNA]</scope>
    <source>
        <strain evidence="6 7">DSM 28302</strain>
    </source>
</reference>
<dbReference type="RefSeq" id="WP_354367008.1">
    <property type="nucleotide sequence ID" value="NZ_JBEPLN010000001.1"/>
</dbReference>
<name>A0ABV2JEY4_9STRE</name>
<evidence type="ECO:0000313" key="6">
    <source>
        <dbReference type="EMBL" id="MET3633432.1"/>
    </source>
</evidence>
<comment type="cofactor">
    <cofactor evidence="1">
        <name>FAD</name>
        <dbReference type="ChEBI" id="CHEBI:57692"/>
    </cofactor>
</comment>
<comment type="similarity">
    <text evidence="2">Belongs to the DadA oxidoreductase family.</text>
</comment>
<proteinExistence type="inferred from homology"/>
<dbReference type="EMBL" id="JBEPLN010000001">
    <property type="protein sequence ID" value="MET3633432.1"/>
    <property type="molecule type" value="Genomic_DNA"/>
</dbReference>
<keyword evidence="3" id="KW-0285">Flavoprotein</keyword>
<evidence type="ECO:0000256" key="1">
    <source>
        <dbReference type="ARBA" id="ARBA00001974"/>
    </source>
</evidence>
<evidence type="ECO:0000259" key="5">
    <source>
        <dbReference type="Pfam" id="PF01266"/>
    </source>
</evidence>
<dbReference type="PANTHER" id="PTHR13847:SF286">
    <property type="entry name" value="D-AMINO ACID DEHYDROGENASE"/>
    <property type="match status" value="1"/>
</dbReference>
<dbReference type="Gene3D" id="3.30.9.10">
    <property type="entry name" value="D-Amino Acid Oxidase, subunit A, domain 2"/>
    <property type="match status" value="1"/>
</dbReference>
<evidence type="ECO:0000256" key="4">
    <source>
        <dbReference type="ARBA" id="ARBA00023002"/>
    </source>
</evidence>
<evidence type="ECO:0000256" key="2">
    <source>
        <dbReference type="ARBA" id="ARBA00009410"/>
    </source>
</evidence>
<feature type="domain" description="FAD dependent oxidoreductase" evidence="5">
    <location>
        <begin position="3"/>
        <end position="344"/>
    </location>
</feature>
<dbReference type="SUPFAM" id="SSF54373">
    <property type="entry name" value="FAD-linked reductases, C-terminal domain"/>
    <property type="match status" value="1"/>
</dbReference>
<dbReference type="SUPFAM" id="SSF51905">
    <property type="entry name" value="FAD/NAD(P)-binding domain"/>
    <property type="match status" value="1"/>
</dbReference>
<dbReference type="Gene3D" id="3.50.50.60">
    <property type="entry name" value="FAD/NAD(P)-binding domain"/>
    <property type="match status" value="1"/>
</dbReference>
<keyword evidence="4" id="KW-0560">Oxidoreductase</keyword>
<dbReference type="InterPro" id="IPR006076">
    <property type="entry name" value="FAD-dep_OxRdtase"/>
</dbReference>
<organism evidence="6 7">
    <name type="scientific">Streptococcus porcorum</name>
    <dbReference type="NCBI Taxonomy" id="701526"/>
    <lineage>
        <taxon>Bacteria</taxon>
        <taxon>Bacillati</taxon>
        <taxon>Bacillota</taxon>
        <taxon>Bacilli</taxon>
        <taxon>Lactobacillales</taxon>
        <taxon>Streptococcaceae</taxon>
        <taxon>Streptococcus</taxon>
    </lineage>
</organism>
<sequence>MKRIAVIGAGIVGSTAAYYLSKEECQVTVFDHGVGQATKAAAGIISPWFSRRRNKAWYKMARLGADFYPQLVQDLQADGQEVDFYDQSGVIMIKSRLDWLDELYAIAKARKEESPLIGDLKILSREETLERFPDLDGFEKVLYASGAARVEGSKLTKTLLKASGVEVVEGEKVSFTVLESGQYDIQGRIFDRIILAVGAWLPSLLEDHGYDVWVRPQKGQINDYLFENLETGRYPVVMPYGEIDIIPFKHGKLSVGASHENDMGYDLSVDEEILDRQEERAKPYFPKLDEAISRTSRVGIRAYTRDFSPFFGEVPGLQGVYAASGLGSSGLTIGPLIAKQMVQLATDQKTDLDPFEYDIRKHLSKRD</sequence>